<dbReference type="AlphaFoldDB" id="A0AAD7N7Y2"/>
<protein>
    <submittedName>
        <fullName evidence="1">Uncharacterized protein</fullName>
    </submittedName>
</protein>
<dbReference type="EMBL" id="JARJLG010000090">
    <property type="protein sequence ID" value="KAJ7748299.1"/>
    <property type="molecule type" value="Genomic_DNA"/>
</dbReference>
<proteinExistence type="predicted"/>
<evidence type="ECO:0000313" key="1">
    <source>
        <dbReference type="EMBL" id="KAJ7748299.1"/>
    </source>
</evidence>
<feature type="non-terminal residue" evidence="1">
    <location>
        <position position="60"/>
    </location>
</feature>
<gene>
    <name evidence="1" type="ORF">DFH07DRAFT_696821</name>
</gene>
<dbReference type="Proteomes" id="UP001215280">
    <property type="component" value="Unassembled WGS sequence"/>
</dbReference>
<accession>A0AAD7N7Y2</accession>
<comment type="caution">
    <text evidence="1">The sequence shown here is derived from an EMBL/GenBank/DDBJ whole genome shotgun (WGS) entry which is preliminary data.</text>
</comment>
<keyword evidence="2" id="KW-1185">Reference proteome</keyword>
<reference evidence="1" key="1">
    <citation type="submission" date="2023-03" db="EMBL/GenBank/DDBJ databases">
        <title>Massive genome expansion in bonnet fungi (Mycena s.s.) driven by repeated elements and novel gene families across ecological guilds.</title>
        <authorList>
            <consortium name="Lawrence Berkeley National Laboratory"/>
            <person name="Harder C.B."/>
            <person name="Miyauchi S."/>
            <person name="Viragh M."/>
            <person name="Kuo A."/>
            <person name="Thoen E."/>
            <person name="Andreopoulos B."/>
            <person name="Lu D."/>
            <person name="Skrede I."/>
            <person name="Drula E."/>
            <person name="Henrissat B."/>
            <person name="Morin E."/>
            <person name="Kohler A."/>
            <person name="Barry K."/>
            <person name="LaButti K."/>
            <person name="Morin E."/>
            <person name="Salamov A."/>
            <person name="Lipzen A."/>
            <person name="Mereny Z."/>
            <person name="Hegedus B."/>
            <person name="Baldrian P."/>
            <person name="Stursova M."/>
            <person name="Weitz H."/>
            <person name="Taylor A."/>
            <person name="Grigoriev I.V."/>
            <person name="Nagy L.G."/>
            <person name="Martin F."/>
            <person name="Kauserud H."/>
        </authorList>
    </citation>
    <scope>NUCLEOTIDE SEQUENCE</scope>
    <source>
        <strain evidence="1">CBHHK188m</strain>
    </source>
</reference>
<evidence type="ECO:0000313" key="2">
    <source>
        <dbReference type="Proteomes" id="UP001215280"/>
    </source>
</evidence>
<name>A0AAD7N7Y2_9AGAR</name>
<organism evidence="1 2">
    <name type="scientific">Mycena maculata</name>
    <dbReference type="NCBI Taxonomy" id="230809"/>
    <lineage>
        <taxon>Eukaryota</taxon>
        <taxon>Fungi</taxon>
        <taxon>Dikarya</taxon>
        <taxon>Basidiomycota</taxon>
        <taxon>Agaricomycotina</taxon>
        <taxon>Agaricomycetes</taxon>
        <taxon>Agaricomycetidae</taxon>
        <taxon>Agaricales</taxon>
        <taxon>Marasmiineae</taxon>
        <taxon>Mycenaceae</taxon>
        <taxon>Mycena</taxon>
    </lineage>
</organism>
<sequence length="60" mass="6797">VLDRGSLQNAQYRSKARRLMQKLSETLEQLPSSLFIPDVNDYDAVPTFHGGFGDVYRASH</sequence>
<feature type="non-terminal residue" evidence="1">
    <location>
        <position position="1"/>
    </location>
</feature>